<gene>
    <name evidence="1" type="ORF">SDC9_118062</name>
</gene>
<dbReference type="AlphaFoldDB" id="A0A645C0E6"/>
<name>A0A645C0E6_9ZZZZ</name>
<dbReference type="EMBL" id="VSSQ01023898">
    <property type="protein sequence ID" value="MPM71099.1"/>
    <property type="molecule type" value="Genomic_DNA"/>
</dbReference>
<comment type="caution">
    <text evidence="1">The sequence shown here is derived from an EMBL/GenBank/DDBJ whole genome shotgun (WGS) entry which is preliminary data.</text>
</comment>
<reference evidence="1" key="1">
    <citation type="submission" date="2019-08" db="EMBL/GenBank/DDBJ databases">
        <authorList>
            <person name="Kucharzyk K."/>
            <person name="Murdoch R.W."/>
            <person name="Higgins S."/>
            <person name="Loffler F."/>
        </authorList>
    </citation>
    <scope>NUCLEOTIDE SEQUENCE</scope>
</reference>
<evidence type="ECO:0000313" key="1">
    <source>
        <dbReference type="EMBL" id="MPM71099.1"/>
    </source>
</evidence>
<organism evidence="1">
    <name type="scientific">bioreactor metagenome</name>
    <dbReference type="NCBI Taxonomy" id="1076179"/>
    <lineage>
        <taxon>unclassified sequences</taxon>
        <taxon>metagenomes</taxon>
        <taxon>ecological metagenomes</taxon>
    </lineage>
</organism>
<accession>A0A645C0E6</accession>
<sequence length="102" mass="11524">MNDGFMTHELCEAKRKNFEEKFGRDDKRIEKLERLCESIAETNNKIVSLVIELKHTNELICTHEKRLSELEDVPSSRWNGLVTSAVSAVAGGLIGYLMSSVL</sequence>
<proteinExistence type="predicted"/>
<protein>
    <submittedName>
        <fullName evidence="1">Uncharacterized protein</fullName>
    </submittedName>
</protein>